<dbReference type="GO" id="GO:0006171">
    <property type="term" value="P:cAMP biosynthetic process"/>
    <property type="evidence" value="ECO:0007669"/>
    <property type="project" value="InterPro"/>
</dbReference>
<protein>
    <submittedName>
        <fullName evidence="2">Class I adenylate cyclase</fullName>
        <ecNumber evidence="2">4.6.1.1</ecNumber>
    </submittedName>
</protein>
<name>A0A482UKB0_9PSED</name>
<comment type="caution">
    <text evidence="2">The sequence shown here is derived from an EMBL/GenBank/DDBJ whole genome shotgun (WGS) entry which is preliminary data.</text>
</comment>
<dbReference type="EC" id="4.6.1.1" evidence="2"/>
<dbReference type="OrthoDB" id="5571448at2"/>
<dbReference type="EMBL" id="RWYU02000003">
    <property type="protein sequence ID" value="RYJ62668.1"/>
    <property type="molecule type" value="Genomic_DNA"/>
</dbReference>
<dbReference type="PANTHER" id="PTHR38760:SF1">
    <property type="entry name" value="ADENYLATE CYCLASE"/>
    <property type="match status" value="1"/>
</dbReference>
<dbReference type="RefSeq" id="WP_126189138.1">
    <property type="nucleotide sequence ID" value="NZ_RWYU02000003.1"/>
</dbReference>
<proteinExistence type="predicted"/>
<feature type="domain" description="Adenylate cyclase class-I N-terminal" evidence="1">
    <location>
        <begin position="21"/>
        <end position="217"/>
    </location>
</feature>
<evidence type="ECO:0000313" key="3">
    <source>
        <dbReference type="Proteomes" id="UP000282800"/>
    </source>
</evidence>
<gene>
    <name evidence="2" type="ORF">EJA06_007325</name>
</gene>
<dbReference type="PIRSF" id="PIRSF001444">
    <property type="entry name" value="Adenylate_cycl"/>
    <property type="match status" value="1"/>
</dbReference>
<dbReference type="Pfam" id="PF12633">
    <property type="entry name" value="Adenyl_cycl_N"/>
    <property type="match status" value="1"/>
</dbReference>
<dbReference type="InterPro" id="IPR000274">
    <property type="entry name" value="Adenylate_cyclase_1"/>
</dbReference>
<dbReference type="GO" id="GO:0004016">
    <property type="term" value="F:adenylate cyclase activity"/>
    <property type="evidence" value="ECO:0007669"/>
    <property type="project" value="UniProtKB-EC"/>
</dbReference>
<dbReference type="NCBIfam" id="NF006982">
    <property type="entry name" value="PRK09450.2-2"/>
    <property type="match status" value="1"/>
</dbReference>
<dbReference type="InterPro" id="IPR024685">
    <property type="entry name" value="Adenylate_cyclase_1_N"/>
</dbReference>
<dbReference type="AlphaFoldDB" id="A0A482UKB0"/>
<evidence type="ECO:0000313" key="2">
    <source>
        <dbReference type="EMBL" id="RYJ62668.1"/>
    </source>
</evidence>
<accession>A0A482UKB0</accession>
<evidence type="ECO:0000259" key="1">
    <source>
        <dbReference type="Pfam" id="PF12633"/>
    </source>
</evidence>
<organism evidence="2 3">
    <name type="scientific">Pseudomonas songnenensis</name>
    <dbReference type="NCBI Taxonomy" id="1176259"/>
    <lineage>
        <taxon>Bacteria</taxon>
        <taxon>Pseudomonadati</taxon>
        <taxon>Pseudomonadota</taxon>
        <taxon>Gammaproteobacteria</taxon>
        <taxon>Pseudomonadales</taxon>
        <taxon>Pseudomonadaceae</taxon>
        <taxon>Pseudomonas</taxon>
    </lineage>
</organism>
<dbReference type="Pfam" id="PF01295">
    <property type="entry name" value="Adenylate_cycl"/>
    <property type="match status" value="1"/>
</dbReference>
<keyword evidence="2" id="KW-0456">Lyase</keyword>
<dbReference type="Proteomes" id="UP000282800">
    <property type="component" value="Unassembled WGS sequence"/>
</dbReference>
<reference evidence="2 3" key="1">
    <citation type="submission" date="2019-01" db="EMBL/GenBank/DDBJ databases">
        <title>High-quality draft genome of. Pseudomonas songnenensis str. L103, a full-fledged denitrifier isolated from 100 meters deep aquifer in a heavily nitrogen fertilized agricultural area.</title>
        <authorList>
            <person name="Liu M."/>
            <person name="Liu B."/>
        </authorList>
    </citation>
    <scope>NUCLEOTIDE SEQUENCE [LARGE SCALE GENOMIC DNA]</scope>
    <source>
        <strain evidence="2 3">L103</strain>
    </source>
</reference>
<sequence length="941" mass="106925">MIRTHHPIQPILEDGIDRKVLTTLRARFLALNDARSNRALAAMSTRQQQVIKLLPLLFHVNHPMLPGYVSASTPAGLAHFEPDNEQLAEAQRLSRSFAYRPVRGKTPRPIQGLFLMGSLGTVAQDEHSDLDVWVCHDPALDGQGLDELRRKCELLQAWAATQGSEAHFFLVDPQRFTQGQREARLTSDDCGTTQHYLLLDEFYRTALWLGGCTPLWWLVPDYEEHRYDDYVRTLLAKRFVRADEVLDLGHLGQVPPGEFVGAGLWQLYKAIASPYKSLFKLLLVEVYASQYPQLRCLALDFKRAIYQGHIELDELDPYIAAYHAIERYLSERGDQERLELARRCLYLKINRPLSRPPVHRNKSWQRTLLESMTRSWHWDERQFALLDNRSQWKVRQVSQERRALVNELTYGYRFLSDFTRRLQAVSPLTSRDLGVLGRRLYAAIERKAGKIEVVNLGISPDMAEDSLTLVHGYDAAGDVHWSLYQGQLTAPELSNFAPLKRARELLALLAWCHRNGIVDTGTHLSLFPGDSGLSEAELFALLSDLRRAMPMPLPQVDEEALLAACKPSRVLLLINVGLDPTLQNAAGLAGSEPVLPSAAAESLVLSIDQVTLNSWNEMLVSRYEGPKALPSCLRDYLENLAQRAELPQLQVFCFARNRGQLIARRVEQLFDDACQSLAGEAQGRYLLKIRQHFHVLQRDAGELRLINLVDRSALIEHLGEAHHAYLPLQLDRAALEGDDLALILAQQRAGCLQVFYRTAGELAEISVLDEYNALWRQHLPYRDERSLLRPLMRFLESMRYRRKAQQENQAQLLADAPIIFYRIHPEQGSQPARLERRPAPLEEINDPFYDVQAIVESGENGRSQVTLYCNQQEFSGLEYGAGLYAAVARAIISRRRDGERYPCYITDLDLTGLHGGGRSQTVQYLRYKARLEAALNAAIES</sequence>
<dbReference type="PANTHER" id="PTHR38760">
    <property type="entry name" value="ADENYLATE CYCLASE"/>
    <property type="match status" value="1"/>
</dbReference>